<reference evidence="1 2" key="1">
    <citation type="submission" date="2016-10" db="EMBL/GenBank/DDBJ databases">
        <authorList>
            <person name="de Groot N.N."/>
        </authorList>
    </citation>
    <scope>NUCLEOTIDE SEQUENCE [LARGE SCALE GENOMIC DNA]</scope>
    <source>
        <strain evidence="1 2">NE2</strain>
    </source>
</reference>
<dbReference type="Proteomes" id="UP000198755">
    <property type="component" value="Unassembled WGS sequence"/>
</dbReference>
<evidence type="ECO:0000313" key="2">
    <source>
        <dbReference type="Proteomes" id="UP000198755"/>
    </source>
</evidence>
<gene>
    <name evidence="1" type="ORF">SAMN05444581_12316</name>
</gene>
<accession>A0A1I4CLN5</accession>
<keyword evidence="2" id="KW-1185">Reference proteome</keyword>
<dbReference type="EMBL" id="FOSN01000023">
    <property type="protein sequence ID" value="SFK80986.1"/>
    <property type="molecule type" value="Genomic_DNA"/>
</dbReference>
<protein>
    <submittedName>
        <fullName evidence="1">Uncharacterized protein</fullName>
    </submittedName>
</protein>
<dbReference type="NCBIfam" id="NF033857">
    <property type="entry name" value="BPSL0067_fam"/>
    <property type="match status" value="1"/>
</dbReference>
<organism evidence="1 2">
    <name type="scientific">Methylocapsa palsarum</name>
    <dbReference type="NCBI Taxonomy" id="1612308"/>
    <lineage>
        <taxon>Bacteria</taxon>
        <taxon>Pseudomonadati</taxon>
        <taxon>Pseudomonadota</taxon>
        <taxon>Alphaproteobacteria</taxon>
        <taxon>Hyphomicrobiales</taxon>
        <taxon>Beijerinckiaceae</taxon>
        <taxon>Methylocapsa</taxon>
    </lineage>
</organism>
<dbReference type="InterPro" id="IPR047746">
    <property type="entry name" value="Dae2/Tae2-like"/>
</dbReference>
<evidence type="ECO:0000313" key="1">
    <source>
        <dbReference type="EMBL" id="SFK80986.1"/>
    </source>
</evidence>
<name>A0A1I4CLN5_9HYPH</name>
<proteinExistence type="predicted"/>
<sequence>MRTLLRSLHGGGRAKRNRKPLAALRRERRRLFSTALLFGGSLCAISGFVFAQSSPQVVIPSGVPSHVVPKYSEPYAPDFNFSGGSLSGGGGIGGGDGSGEIIVGAGNDSGDYPGTGSGVPGATLATNYDGLIGQEVGSGQCVALVQTTSNVGLTSTWSPGDLVQGNTNLAPGTVIATFGSDGNYANTPGQSHAAIYLGQNSNGIVVEDQWLNQAVHVRTIPWTTDNSYESGSKFYVVSH</sequence>
<dbReference type="AlphaFoldDB" id="A0A1I4CLN5"/>